<evidence type="ECO:0000259" key="1">
    <source>
        <dbReference type="Pfam" id="PF03235"/>
    </source>
</evidence>
<dbReference type="Proteomes" id="UP000199705">
    <property type="component" value="Unassembled WGS sequence"/>
</dbReference>
<accession>A0A1G8HTE9</accession>
<keyword evidence="3" id="KW-1185">Reference proteome</keyword>
<dbReference type="InterPro" id="IPR004919">
    <property type="entry name" value="GmrSD_N"/>
</dbReference>
<dbReference type="AlphaFoldDB" id="A0A1G8HTE9"/>
<name>A0A1G8HTE9_9SPHI</name>
<evidence type="ECO:0000313" key="3">
    <source>
        <dbReference type="Proteomes" id="UP000199705"/>
    </source>
</evidence>
<dbReference type="Pfam" id="PF03235">
    <property type="entry name" value="GmrSD_N"/>
    <property type="match status" value="1"/>
</dbReference>
<sequence>MIKYQVRSKELIDVVNEIKSRRLIMSPYFQRNLVWRQIHKIDFIKTILLGYPFPQIFIAKGSIDLNTMSTTSCIVDGQQRMNAIIEYVKGEFKVEGKTFGELDPNIKEAFLKYQVPIIDLDINNDAPEIIEIFQRLNRTFYSLSAIEKLSTEYAPSEFMLLAKLLTNEIKFNKDDEDDDIDIPLQFDPTIPNSFIEWSKSVKVKHYNELILNEGIFTPYELTRQVHLMFTLNILATFTGDFYNRNEFVTRYLNEYSESYEKKNLALECLERAANKILKLKLKKKSYWLNKANAFSLISLFAKNIDVVEKLDEKSLKEKLDNFENNTPADYKLAAKEAVNNKRERLLRNQYLKSILLE</sequence>
<gene>
    <name evidence="2" type="ORF">SAMN05192573_11621</name>
</gene>
<dbReference type="STRING" id="551996.SAMN05192573_11621"/>
<dbReference type="RefSeq" id="WP_091173207.1">
    <property type="nucleotide sequence ID" value="NZ_FNCG01000016.1"/>
</dbReference>
<proteinExistence type="predicted"/>
<dbReference type="PANTHER" id="PTHR39639:SF1">
    <property type="entry name" value="DUF262 DOMAIN-CONTAINING PROTEIN"/>
    <property type="match status" value="1"/>
</dbReference>
<evidence type="ECO:0000313" key="2">
    <source>
        <dbReference type="EMBL" id="SDI09760.1"/>
    </source>
</evidence>
<reference evidence="3" key="1">
    <citation type="submission" date="2016-10" db="EMBL/GenBank/DDBJ databases">
        <authorList>
            <person name="Varghese N."/>
            <person name="Submissions S."/>
        </authorList>
    </citation>
    <scope>NUCLEOTIDE SEQUENCE [LARGE SCALE GENOMIC DNA]</scope>
    <source>
        <strain evidence="3">Gh-67</strain>
    </source>
</reference>
<dbReference type="PANTHER" id="PTHR39639">
    <property type="entry name" value="CHROMOSOME 16, WHOLE GENOME SHOTGUN SEQUENCE"/>
    <property type="match status" value="1"/>
</dbReference>
<organism evidence="2 3">
    <name type="scientific">Mucilaginibacter gossypii</name>
    <dbReference type="NCBI Taxonomy" id="551996"/>
    <lineage>
        <taxon>Bacteria</taxon>
        <taxon>Pseudomonadati</taxon>
        <taxon>Bacteroidota</taxon>
        <taxon>Sphingobacteriia</taxon>
        <taxon>Sphingobacteriales</taxon>
        <taxon>Sphingobacteriaceae</taxon>
        <taxon>Mucilaginibacter</taxon>
    </lineage>
</organism>
<feature type="domain" description="GmrSD restriction endonucleases N-terminal" evidence="1">
    <location>
        <begin position="13"/>
        <end position="152"/>
    </location>
</feature>
<dbReference type="EMBL" id="FNCG01000016">
    <property type="protein sequence ID" value="SDI09760.1"/>
    <property type="molecule type" value="Genomic_DNA"/>
</dbReference>
<protein>
    <recommendedName>
        <fullName evidence="1">GmrSD restriction endonucleases N-terminal domain-containing protein</fullName>
    </recommendedName>
</protein>